<feature type="compositionally biased region" description="Basic and acidic residues" evidence="1">
    <location>
        <begin position="1"/>
        <end position="17"/>
    </location>
</feature>
<comment type="caution">
    <text evidence="2">The sequence shown here is derived from an EMBL/GenBank/DDBJ whole genome shotgun (WGS) entry which is preliminary data.</text>
</comment>
<name>A0A1V9ZIT9_ACHHY</name>
<dbReference type="OrthoDB" id="71090at2759"/>
<gene>
    <name evidence="2" type="ORF">ACHHYP_09870</name>
</gene>
<organism evidence="2 3">
    <name type="scientific">Achlya hypogyna</name>
    <name type="common">Oomycete</name>
    <name type="synonym">Protoachlya hypogyna</name>
    <dbReference type="NCBI Taxonomy" id="1202772"/>
    <lineage>
        <taxon>Eukaryota</taxon>
        <taxon>Sar</taxon>
        <taxon>Stramenopiles</taxon>
        <taxon>Oomycota</taxon>
        <taxon>Saprolegniomycetes</taxon>
        <taxon>Saprolegniales</taxon>
        <taxon>Achlyaceae</taxon>
        <taxon>Achlya</taxon>
    </lineage>
</organism>
<feature type="region of interest" description="Disordered" evidence="1">
    <location>
        <begin position="1"/>
        <end position="33"/>
    </location>
</feature>
<dbReference type="SUPFAM" id="SSF48371">
    <property type="entry name" value="ARM repeat"/>
    <property type="match status" value="3"/>
</dbReference>
<dbReference type="EMBL" id="JNBR01000095">
    <property type="protein sequence ID" value="OQR97886.1"/>
    <property type="molecule type" value="Genomic_DNA"/>
</dbReference>
<evidence type="ECO:0000256" key="1">
    <source>
        <dbReference type="SAM" id="MobiDB-lite"/>
    </source>
</evidence>
<dbReference type="InterPro" id="IPR016024">
    <property type="entry name" value="ARM-type_fold"/>
</dbReference>
<dbReference type="PANTHER" id="PTHR46241">
    <property type="entry name" value="ARMADILLO REPEAT-CONTAINING PROTEIN 4 ARMC4"/>
    <property type="match status" value="1"/>
</dbReference>
<dbReference type="PANTHER" id="PTHR46241:SF1">
    <property type="entry name" value="OUTER DYNEIN ARM-DOCKING COMPLEX SUBUNIT 2"/>
    <property type="match status" value="1"/>
</dbReference>
<accession>A0A1V9ZIT9</accession>
<feature type="region of interest" description="Disordered" evidence="1">
    <location>
        <begin position="79"/>
        <end position="102"/>
    </location>
</feature>
<keyword evidence="3" id="KW-1185">Reference proteome</keyword>
<dbReference type="STRING" id="1202772.A0A1V9ZIT9"/>
<proteinExistence type="predicted"/>
<reference evidence="2 3" key="1">
    <citation type="journal article" date="2014" name="Genome Biol. Evol.">
        <title>The secreted proteins of Achlya hypogyna and Thraustotheca clavata identify the ancestral oomycete secretome and reveal gene acquisitions by horizontal gene transfer.</title>
        <authorList>
            <person name="Misner I."/>
            <person name="Blouin N."/>
            <person name="Leonard G."/>
            <person name="Richards T.A."/>
            <person name="Lane C.E."/>
        </authorList>
    </citation>
    <scope>NUCLEOTIDE SEQUENCE [LARGE SCALE GENOMIC DNA]</scope>
    <source>
        <strain evidence="2 3">ATCC 48635</strain>
    </source>
</reference>
<dbReference type="Proteomes" id="UP000243579">
    <property type="component" value="Unassembled WGS sequence"/>
</dbReference>
<dbReference type="SMART" id="SM00185">
    <property type="entry name" value="ARM"/>
    <property type="match status" value="9"/>
</dbReference>
<dbReference type="Gene3D" id="1.25.10.10">
    <property type="entry name" value="Leucine-rich Repeat Variant"/>
    <property type="match status" value="5"/>
</dbReference>
<evidence type="ECO:0000313" key="2">
    <source>
        <dbReference type="EMBL" id="OQR97886.1"/>
    </source>
</evidence>
<evidence type="ECO:0000313" key="3">
    <source>
        <dbReference type="Proteomes" id="UP000243579"/>
    </source>
</evidence>
<protein>
    <submittedName>
        <fullName evidence="2">Uncharacterized protein</fullName>
    </submittedName>
</protein>
<dbReference type="InterPro" id="IPR011989">
    <property type="entry name" value="ARM-like"/>
</dbReference>
<dbReference type="InterPro" id="IPR000225">
    <property type="entry name" value="Armadillo"/>
</dbReference>
<sequence>MDHRYHVAELERARSRGSDISSADSRTSDHGLDSGRAEWRANFEAVPHLGFSYKGDTFYQRGQYTEALLYLSRLPRKGHKAPTTENIGDRRQSTPSKSKRKVGLTKLTPVRKGEDLIIGDDAGSTTREQKLNRKRQCAVAIDAMASNPVLHPNLFHDNVVPSLLVLSRTKDLVTSRACVSAMCHLSSSAKGRELMLQNGCLSLLQSMLTVTTDETLVYNVLATAANLSIEDSFESMFVKEKALESILAQRKGGERLERLCSFTLFNLSCPTYTYPRVTDVIRALVEHGRVCRDRLLLSQALYNLCVTKSNRAKIIAFPDVFDILNRLVLSSTDAVVRSNALSCVHCLAETEGCRKPLIVNGTVRASVAVLRSTTDPQDLRCLFSILDNLALESLGCEEIANVGALSSLAQLSQLILDPYLKMCVYKTISLLVASEANFGHIDASFFEFLIAYAHSQARDEKHISHYVLHSLGCAIGWHTVLGAGDFFQSPLYFPKLVYHVLYSLFEEQSVEEYLQAVLLYNMSFSFSAMDVAAETMTRLMYFGLQSPREDVHALACGTLFNLCIEPRLHRRIFDSGVLELLTQLLPKQATTCMCLEIVCVLFDRRQLPEAAYVQLIHAVFGLVVKLCERGDAATNAGCAACFARFGLVEPCRITMVRNGLIAALSLLAGDDDPDTLQLCVSTYSHLSCDPSICRELIEKGIVHSLASLAAAPEEEVRRACAIAFCNLSTNEDNIVTLVKHGALKALLVISCVKSNDAITRRMCMKAVMNLMRSETNIPIMCSDGLPWAFTIFAMSAEPQDFPLLADAFCGLSYYRDSRRGLAKASTLQCFLGILHRIYDLPCGITMLKGILNLLTDVDVAGPLLHAGLLSVLDHLSKSSNVEQLRLVAQILTATFQWSHDVRVKHLDNNAYRILEVLLRSDDPSSKHCCAILLHICSLDDATVHGLVRNAMIPTILATLHDEPGVDVMLLLMRTLYNISCREALIAHVCQSGLVQAIASIVASQADAPVSITMCAAIMRNLSCEASCHAALVNAHATALLVGIFAAKSTTKVAKEDAAVGVCNLLLGRVNSSVMLGQGALAPILWLSNHAGLESNVLCSAVLRKLAMPPGNIQQLVDEGAVPCVATLLATSANLYIKRNCTATFCLLARKQSVKAILATHGVISLTLDLLEDLKRSHAPETLPMALSIERMSIDLITALAEFVRPDVPGEKHVTSTLVTLLDGDDTGTCEWEQDRDFLVRHELGPLPLARPSSARQLKTADVPTLATLLFPVTAPGFSESFTLVNAERQLRKLAPRIPTLEDAYKSGSEQFDESAGILKKLLGAPPPAAAPALRSAGWKKVASIEFTARKMFPKLRTTFRPLPPPLPSPLVVDDAARLAKPKAELSASYTLTQHTITASPIRSTPATGRRRLLAPVATDELPV</sequence>